<dbReference type="InterPro" id="IPR036770">
    <property type="entry name" value="Ankyrin_rpt-contain_sf"/>
</dbReference>
<accession>A0ABR1U0S4</accession>
<dbReference type="Gene3D" id="1.25.40.20">
    <property type="entry name" value="Ankyrin repeat-containing domain"/>
    <property type="match status" value="1"/>
</dbReference>
<protein>
    <submittedName>
        <fullName evidence="2">Uncharacterized protein</fullName>
    </submittedName>
</protein>
<name>A0ABR1U0S4_9PEZI</name>
<organism evidence="2 3">
    <name type="scientific">Apiospora rasikravindrae</name>
    <dbReference type="NCBI Taxonomy" id="990691"/>
    <lineage>
        <taxon>Eukaryota</taxon>
        <taxon>Fungi</taxon>
        <taxon>Dikarya</taxon>
        <taxon>Ascomycota</taxon>
        <taxon>Pezizomycotina</taxon>
        <taxon>Sordariomycetes</taxon>
        <taxon>Xylariomycetidae</taxon>
        <taxon>Amphisphaeriales</taxon>
        <taxon>Apiosporaceae</taxon>
        <taxon>Apiospora</taxon>
    </lineage>
</organism>
<gene>
    <name evidence="2" type="ORF">PG993_003882</name>
</gene>
<keyword evidence="1" id="KW-0175">Coiled coil</keyword>
<sequence>MTGRFIFPANWREHPYEESPFLDSEHPFHAIIMYGGSTHNQLAWARQALADGHDVNKVYTHPDSDHKFGFRGRPLHECIEYPPYCYPCLQRAETIDLIRFLLENGADPRLKDRYDKVTPMDRARLWMTKESTNLSFLQEALKMMERKARSLDDEEAMACGKPPSGFLDKIKWYSGMIGAKGSVGRGEQVENDKN</sequence>
<feature type="coiled-coil region" evidence="1">
    <location>
        <begin position="127"/>
        <end position="154"/>
    </location>
</feature>
<keyword evidence="3" id="KW-1185">Reference proteome</keyword>
<evidence type="ECO:0000256" key="1">
    <source>
        <dbReference type="SAM" id="Coils"/>
    </source>
</evidence>
<comment type="caution">
    <text evidence="2">The sequence shown here is derived from an EMBL/GenBank/DDBJ whole genome shotgun (WGS) entry which is preliminary data.</text>
</comment>
<evidence type="ECO:0000313" key="3">
    <source>
        <dbReference type="Proteomes" id="UP001444661"/>
    </source>
</evidence>
<proteinExistence type="predicted"/>
<dbReference type="EMBL" id="JAQQWK010000002">
    <property type="protein sequence ID" value="KAK8052497.1"/>
    <property type="molecule type" value="Genomic_DNA"/>
</dbReference>
<dbReference type="Proteomes" id="UP001444661">
    <property type="component" value="Unassembled WGS sequence"/>
</dbReference>
<reference evidence="2 3" key="1">
    <citation type="submission" date="2023-01" db="EMBL/GenBank/DDBJ databases">
        <title>Analysis of 21 Apiospora genomes using comparative genomics revels a genus with tremendous synthesis potential of carbohydrate active enzymes and secondary metabolites.</title>
        <authorList>
            <person name="Sorensen T."/>
        </authorList>
    </citation>
    <scope>NUCLEOTIDE SEQUENCE [LARGE SCALE GENOMIC DNA]</scope>
    <source>
        <strain evidence="2 3">CBS 33761</strain>
    </source>
</reference>
<evidence type="ECO:0000313" key="2">
    <source>
        <dbReference type="EMBL" id="KAK8052497.1"/>
    </source>
</evidence>